<dbReference type="PROSITE" id="PS01209">
    <property type="entry name" value="LDLRA_1"/>
    <property type="match status" value="1"/>
</dbReference>
<dbReference type="GO" id="GO:0006508">
    <property type="term" value="P:proteolysis"/>
    <property type="evidence" value="ECO:0007669"/>
    <property type="project" value="UniProtKB-KW"/>
</dbReference>
<dbReference type="CDD" id="cd00041">
    <property type="entry name" value="CUB"/>
    <property type="match status" value="2"/>
</dbReference>
<dbReference type="RefSeq" id="XP_012989817.3">
    <property type="nucleotide sequence ID" value="XM_013134363.4"/>
</dbReference>
<dbReference type="GO" id="GO:0046872">
    <property type="term" value="F:metal ion binding"/>
    <property type="evidence" value="ECO:0007669"/>
    <property type="project" value="UniProtKB-KW"/>
</dbReference>
<keyword evidence="10 21" id="KW-1133">Transmembrane helix</keyword>
<feature type="disulfide bond" evidence="16">
    <location>
        <begin position="457"/>
        <end position="490"/>
    </location>
</feature>
<feature type="active site" description="Charge relay system" evidence="15">
    <location>
        <position position="712"/>
    </location>
</feature>
<keyword evidence="9" id="KW-0735">Signal-anchor</keyword>
<dbReference type="Pfam" id="PF00057">
    <property type="entry name" value="Ldl_recept_a"/>
    <property type="match status" value="4"/>
</dbReference>
<feature type="disulfide bond" evidence="16">
    <location>
        <begin position="400"/>
        <end position="413"/>
    </location>
</feature>
<evidence type="ECO:0000256" key="7">
    <source>
        <dbReference type="ARBA" id="ARBA00022801"/>
    </source>
</evidence>
<feature type="disulfide bond" evidence="16">
    <location>
        <begin position="463"/>
        <end position="511"/>
    </location>
</feature>
<keyword evidence="26" id="KW-1185">Reference proteome</keyword>
<keyword evidence="14" id="KW-0325">Glycoprotein</keyword>
<sequence length="856" mass="95114">MDLLRSGTRFIPKTLNDDGDNAVTYLPAADTTELEKQRGYKPLYVGLGLVGLAAVLTLTTGLLVWHFHLRREEMILKKMYFGSMSITNQRFIDSYNNPNSQEFQQLGVQVSQQLKLMYSKMKFLEEYFVGSTVQAFSEGNGGGEDYVVAYYLSEFDVPIGRGSEVDAAIAAMDPMEGSQQGRIGRMSKGHGSTSSLLISNVMSGALDERMTKANNASKTYTYHIGKLPTGTIESPGFPNSPYPSDTYIQWRLHAERGHRVQLMFDYFDLEDDCQKDFIRVYDSLVPLEQQVMTEKCGYYKRNEPLSVVSSGNVMLLTLVTNKEKNYPGFRATYSQVPLQSQDCGGKLTGLKGTFTSPNFPSHYPPQTTCVWDIEVQNGMSIRVRFNKMFISEPVKSNNKCPKDHVEVNNEKICGYKPYITVVTVRDNRTTVTFKSDMSYVDTGFTADFEAFVPTNPCPGKFACANNLCINNPLTCDGWDDCGDNSDERNCKCGSDQIQCRNGLCKSKFWLCDKVNDCGDNTDEGNCGSCQSGDFSCRNGGCISENLKCDGRPDCPDGSDESKCSRSVVMQCSEYTYQCKNNQCISKLNPECDEDVDCEDGSDEADCQCGKRPYRHSRIVGGQDSSEGEWPWQVSLHVQGSHVCGASIISDRWLVTAAHCVQDNVEVKYSQPQQWEAYLGLLVQSQSNKWTVKKNLKQIIQHPGYNKDSYDNDIALMELDSPVELSQNIWPVCLPSATHDFPPGKSVWITGWGDTMELGFAASILQKAEVRIINSTVCETLMEGQTTPNMMCAGVLEGGVDACQGDSGGPLSFIETSGNVFLAGVVSWGDGCARRNKPGVYTRVTKYRDWIKRSTGV</sequence>
<evidence type="ECO:0000256" key="14">
    <source>
        <dbReference type="ARBA" id="ARBA00023180"/>
    </source>
</evidence>
<dbReference type="Gene3D" id="4.10.400.10">
    <property type="entry name" value="Low-density Lipoprotein Receptor"/>
    <property type="match status" value="4"/>
</dbReference>
<evidence type="ECO:0000256" key="16">
    <source>
        <dbReference type="PIRSR" id="PIRSR001155-2"/>
    </source>
</evidence>
<comment type="subcellular location">
    <subcellularLocation>
        <location evidence="1">Membrane</location>
        <topology evidence="1">Single-pass type II membrane protein</topology>
    </subcellularLocation>
</comment>
<feature type="disulfide bond" evidence="19">
    <location>
        <begin position="463"/>
        <end position="481"/>
    </location>
</feature>
<dbReference type="InterPro" id="IPR035914">
    <property type="entry name" value="Sperma_CUB_dom_sf"/>
</dbReference>
<feature type="active site" description="Charge relay system" evidence="15">
    <location>
        <position position="806"/>
    </location>
</feature>
<feature type="binding site" evidence="18">
    <location>
        <position position="270"/>
    </location>
    <ligand>
        <name>Ca(2+)</name>
        <dbReference type="ChEBI" id="CHEBI:29108"/>
        <label>1</label>
    </ligand>
</feature>
<dbReference type="SMART" id="SM00042">
    <property type="entry name" value="CUB"/>
    <property type="match status" value="2"/>
</dbReference>
<reference evidence="25" key="2">
    <citation type="submission" date="2020-02" db="EMBL/GenBank/DDBJ databases">
        <title>Esox lucius (northern pike) genome, fEsoLuc1, primary haplotype.</title>
        <authorList>
            <person name="Myers G."/>
            <person name="Karagic N."/>
            <person name="Meyer A."/>
            <person name="Pippel M."/>
            <person name="Reichard M."/>
            <person name="Winkler S."/>
            <person name="Tracey A."/>
            <person name="Sims Y."/>
            <person name="Howe K."/>
            <person name="Rhie A."/>
            <person name="Formenti G."/>
            <person name="Durbin R."/>
            <person name="Fedrigo O."/>
            <person name="Jarvis E.D."/>
        </authorList>
    </citation>
    <scope>NUCLEOTIDE SEQUENCE [LARGE SCALE GENOMIC DNA]</scope>
</reference>
<feature type="disulfide bond" evidence="16">
    <location>
        <begin position="273"/>
        <end position="296"/>
    </location>
</feature>
<feature type="binding site" evidence="18">
    <location>
        <position position="436"/>
    </location>
    <ligand>
        <name>Ca(2+)</name>
        <dbReference type="ChEBI" id="CHEBI:29108"/>
        <label>3</label>
    </ligand>
</feature>
<evidence type="ECO:0000256" key="4">
    <source>
        <dbReference type="ARBA" id="ARBA00022670"/>
    </source>
</evidence>
<reference evidence="25" key="4">
    <citation type="submission" date="2025-09" db="UniProtKB">
        <authorList>
            <consortium name="Ensembl"/>
        </authorList>
    </citation>
    <scope>IDENTIFICATION</scope>
</reference>
<evidence type="ECO:0000259" key="22">
    <source>
        <dbReference type="PROSITE" id="PS01180"/>
    </source>
</evidence>
<feature type="disulfide bond" evidence="16">
    <location>
        <begin position="517"/>
        <end position="583"/>
    </location>
</feature>
<dbReference type="CDD" id="cd00112">
    <property type="entry name" value="LDLa"/>
    <property type="match status" value="4"/>
</dbReference>
<dbReference type="SUPFAM" id="SSF49854">
    <property type="entry name" value="Spermadhesin, CUB domain"/>
    <property type="match status" value="2"/>
</dbReference>
<feature type="domain" description="Peptidase S1" evidence="24">
    <location>
        <begin position="618"/>
        <end position="855"/>
    </location>
</feature>
<name>A0A3P9ADG0_ESOLU</name>
<dbReference type="Proteomes" id="UP000265140">
    <property type="component" value="Chromosome 7"/>
</dbReference>
<feature type="disulfide bond" evidence="19">
    <location>
        <begin position="536"/>
        <end position="554"/>
    </location>
</feature>
<keyword evidence="18" id="KW-0479">Metal-binding</keyword>
<dbReference type="SMART" id="SM00020">
    <property type="entry name" value="Tryp_SPc"/>
    <property type="match status" value="1"/>
</dbReference>
<evidence type="ECO:0008006" key="27">
    <source>
        <dbReference type="Google" id="ProtNLM"/>
    </source>
</evidence>
<evidence type="ECO:0000256" key="3">
    <source>
        <dbReference type="ARBA" id="ARBA00022583"/>
    </source>
</evidence>
<dbReference type="FunFam" id="2.60.120.290:FF:000070">
    <property type="entry name" value="Suppression of tumorigenicity 14b"/>
    <property type="match status" value="1"/>
</dbReference>
<feature type="disulfide bond" evidence="19">
    <location>
        <begin position="475"/>
        <end position="490"/>
    </location>
</feature>
<dbReference type="SUPFAM" id="SSF57424">
    <property type="entry name" value="LDL receptor-like module"/>
    <property type="match status" value="4"/>
</dbReference>
<dbReference type="FunFam" id="4.10.400.10:FF:000024">
    <property type="entry name" value="Low-density lipoprotein RecePtor related"/>
    <property type="match status" value="1"/>
</dbReference>
<dbReference type="PROSITE" id="PS50024">
    <property type="entry name" value="SEA"/>
    <property type="match status" value="1"/>
</dbReference>
<feature type="modified residue" description="(3R)-3-hydroxyasparagine" evidence="17">
    <location>
        <position position="325"/>
    </location>
</feature>
<keyword evidence="6" id="KW-0677">Repeat</keyword>
<dbReference type="InterPro" id="IPR000082">
    <property type="entry name" value="SEA_dom"/>
</dbReference>
<evidence type="ECO:0000256" key="2">
    <source>
        <dbReference type="ARBA" id="ARBA00009939"/>
    </source>
</evidence>
<feature type="disulfide bond" evidence="19">
    <location>
        <begin position="511"/>
        <end position="526"/>
    </location>
</feature>
<dbReference type="PANTHER" id="PTHR24252">
    <property type="entry name" value="ACROSIN-RELATED"/>
    <property type="match status" value="1"/>
</dbReference>
<keyword evidence="17" id="KW-0379">Hydroxylation</keyword>
<dbReference type="FunFam" id="4.10.400.10:FF:000065">
    <property type="entry name" value="Transmembrane protease serine 7"/>
    <property type="match status" value="1"/>
</dbReference>
<dbReference type="InterPro" id="IPR000859">
    <property type="entry name" value="CUB_dom"/>
</dbReference>
<dbReference type="Gene3D" id="2.60.120.290">
    <property type="entry name" value="Spermadhesin, CUB domain"/>
    <property type="match status" value="2"/>
</dbReference>
<feature type="disulfide bond" evidence="19">
    <location>
        <begin position="591"/>
        <end position="606"/>
    </location>
</feature>
<evidence type="ECO:0000256" key="10">
    <source>
        <dbReference type="ARBA" id="ARBA00022989"/>
    </source>
</evidence>
<feature type="disulfide bond" evidence="16">
    <location>
        <begin position="777"/>
        <end position="791"/>
    </location>
</feature>
<feature type="binding site" evidence="18">
    <location>
        <position position="325"/>
    </location>
    <ligand>
        <name>Ca(2+)</name>
        <dbReference type="ChEBI" id="CHEBI:29108"/>
        <label>2</label>
    </ligand>
</feature>
<dbReference type="GeneID" id="105010839"/>
<dbReference type="CDD" id="cd00190">
    <property type="entry name" value="Tryp_SPc"/>
    <property type="match status" value="1"/>
</dbReference>
<feature type="domain" description="SEA" evidence="23">
    <location>
        <begin position="76"/>
        <end position="200"/>
    </location>
</feature>
<reference evidence="26" key="1">
    <citation type="journal article" date="2014" name="PLoS ONE">
        <title>The genome and linkage map of the northern pike (Esox lucius): conserved synteny revealed between the salmonid sister group and the Neoteleostei.</title>
        <authorList>
            <person name="Rondeau E.B."/>
            <person name="Minkley D.R."/>
            <person name="Leong J.S."/>
            <person name="Messmer A.M."/>
            <person name="Jantzen J.R."/>
            <person name="von Schalburg K.R."/>
            <person name="Lemon C."/>
            <person name="Bird N.H."/>
            <person name="Koop B.F."/>
        </authorList>
    </citation>
    <scope>NUCLEOTIDE SEQUENCE</scope>
</reference>
<reference evidence="25" key="3">
    <citation type="submission" date="2025-08" db="UniProtKB">
        <authorList>
            <consortium name="Ensembl"/>
        </authorList>
    </citation>
    <scope>IDENTIFICATION</scope>
</reference>
<dbReference type="GeneTree" id="ENSGT00940000164481"/>
<protein>
    <recommendedName>
        <fullName evidence="27">Suppressor of tumorigenicity 14 protein homolog</fullName>
    </recommendedName>
</protein>
<dbReference type="SUPFAM" id="SSF82671">
    <property type="entry name" value="SEA domain"/>
    <property type="match status" value="1"/>
</dbReference>
<feature type="binding site" evidence="18">
    <location>
        <position position="276"/>
    </location>
    <ligand>
        <name>Ca(2+)</name>
        <dbReference type="ChEBI" id="CHEBI:29108"/>
        <label>1</label>
    </ligand>
</feature>
<evidence type="ECO:0000256" key="19">
    <source>
        <dbReference type="PROSITE-ProRule" id="PRU00124"/>
    </source>
</evidence>
<evidence type="ECO:0000256" key="8">
    <source>
        <dbReference type="ARBA" id="ARBA00022825"/>
    </source>
</evidence>
<dbReference type="STRING" id="8010.ENSELUP00000039083"/>
<dbReference type="InterPro" id="IPR001254">
    <property type="entry name" value="Trypsin_dom"/>
</dbReference>
<evidence type="ECO:0000256" key="1">
    <source>
        <dbReference type="ARBA" id="ARBA00004606"/>
    </source>
</evidence>
<evidence type="ECO:0000256" key="12">
    <source>
        <dbReference type="ARBA" id="ARBA00023157"/>
    </source>
</evidence>
<dbReference type="FunFam" id="2.40.10.10:FF:000003">
    <property type="entry name" value="Transmembrane serine protease 3"/>
    <property type="match status" value="1"/>
</dbReference>
<evidence type="ECO:0000256" key="15">
    <source>
        <dbReference type="PIRSR" id="PIRSR001155-1"/>
    </source>
</evidence>
<feature type="disulfide bond" evidence="16">
    <location>
        <begin position="802"/>
        <end position="831"/>
    </location>
</feature>
<dbReference type="SMART" id="SM00192">
    <property type="entry name" value="LDLa"/>
    <property type="match status" value="4"/>
</dbReference>
<dbReference type="PRINTS" id="PR00261">
    <property type="entry name" value="LDLRECEPTOR"/>
</dbReference>
<evidence type="ECO:0000256" key="11">
    <source>
        <dbReference type="ARBA" id="ARBA00023136"/>
    </source>
</evidence>
<feature type="disulfide bond" description="Interchain (between heavy and light chains)" evidence="16">
    <location>
        <begin position="608"/>
        <end position="732"/>
    </location>
</feature>
<feature type="binding site" evidence="18">
    <location>
        <position position="403"/>
    </location>
    <ligand>
        <name>Ca(2+)</name>
        <dbReference type="ChEBI" id="CHEBI:29108"/>
        <label>3</label>
    </ligand>
</feature>
<dbReference type="CTD" id="777629"/>
<dbReference type="Bgee" id="ENSELUG00000000812">
    <property type="expression patterns" value="Expressed in nose and 10 other cell types or tissues"/>
</dbReference>
<evidence type="ECO:0000256" key="6">
    <source>
        <dbReference type="ARBA" id="ARBA00022737"/>
    </source>
</evidence>
<evidence type="ECO:0000256" key="18">
    <source>
        <dbReference type="PIRSR" id="PIRSR001155-4"/>
    </source>
</evidence>
<dbReference type="Ensembl" id="ENSELUT00000041186.3">
    <property type="protein sequence ID" value="ENSELUP00000039083.3"/>
    <property type="gene ID" value="ENSELUG00000000812.3"/>
</dbReference>
<evidence type="ECO:0000313" key="26">
    <source>
        <dbReference type="Proteomes" id="UP000265140"/>
    </source>
</evidence>
<keyword evidence="12 16" id="KW-1015">Disulfide bond</keyword>
<comment type="caution">
    <text evidence="19">Lacks conserved residue(s) required for the propagation of feature annotation.</text>
</comment>
<evidence type="ECO:0000256" key="20">
    <source>
        <dbReference type="RuleBase" id="RU363034"/>
    </source>
</evidence>
<feature type="domain" description="CUB" evidence="22">
    <location>
        <begin position="216"/>
        <end position="336"/>
    </location>
</feature>
<keyword evidence="3" id="KW-0254">Endocytosis</keyword>
<feature type="domain" description="CUB" evidence="22">
    <location>
        <begin position="343"/>
        <end position="451"/>
    </location>
</feature>
<dbReference type="InterPro" id="IPR033116">
    <property type="entry name" value="TRYPSIN_SER"/>
</dbReference>
<comment type="PTM">
    <text evidence="17">The iron and 2-oxoglutarate dependent 3-hydroxylation of aspartate and asparagine is (R) stereospecific within EGF domains.</text>
</comment>
<dbReference type="Pfam" id="PF00431">
    <property type="entry name" value="CUB"/>
    <property type="match status" value="2"/>
</dbReference>
<dbReference type="PROSITE" id="PS50240">
    <property type="entry name" value="TRYPSIN_DOM"/>
    <property type="match status" value="1"/>
</dbReference>
<dbReference type="GO" id="GO:0006897">
    <property type="term" value="P:endocytosis"/>
    <property type="evidence" value="ECO:0007669"/>
    <property type="project" value="UniProtKB-KW"/>
</dbReference>
<comment type="similarity">
    <text evidence="2">Belongs to the LDLR family.</text>
</comment>
<proteinExistence type="inferred from homology"/>
<dbReference type="Gene3D" id="3.30.70.960">
    <property type="entry name" value="SEA domain"/>
    <property type="match status" value="1"/>
</dbReference>
<keyword evidence="8 20" id="KW-0720">Serine protease</keyword>
<dbReference type="InterPro" id="IPR018114">
    <property type="entry name" value="TRYPSIN_HIS"/>
</dbReference>
<feature type="binding site" evidence="18">
    <location>
        <position position="438"/>
    </location>
    <ligand>
        <name>Ca(2+)</name>
        <dbReference type="ChEBI" id="CHEBI:29108"/>
        <label>3</label>
    </ligand>
</feature>
<dbReference type="PROSITE" id="PS00134">
    <property type="entry name" value="TRYPSIN_HIS"/>
    <property type="match status" value="1"/>
</dbReference>
<dbReference type="AlphaFoldDB" id="A0A3P9ADG0"/>
<feature type="disulfide bond" evidence="19">
    <location>
        <begin position="571"/>
        <end position="583"/>
    </location>
</feature>
<dbReference type="GO" id="GO:0004252">
    <property type="term" value="F:serine-type endopeptidase activity"/>
    <property type="evidence" value="ECO:0007669"/>
    <property type="project" value="InterPro"/>
</dbReference>
<dbReference type="InterPro" id="IPR036055">
    <property type="entry name" value="LDL_receptor-like_sf"/>
</dbReference>
<keyword evidence="13" id="KW-0675">Receptor</keyword>
<feature type="disulfide bond" evidence="19">
    <location>
        <begin position="499"/>
        <end position="517"/>
    </location>
</feature>
<keyword evidence="11 21" id="KW-0472">Membrane</keyword>
<feature type="disulfide bond" evidence="19">
    <location>
        <begin position="529"/>
        <end position="541"/>
    </location>
</feature>
<feature type="disulfide bond" evidence="19">
    <location>
        <begin position="492"/>
        <end position="504"/>
    </location>
</feature>
<dbReference type="OMA" id="KTSQCDG"/>
<dbReference type="PANTHER" id="PTHR24252:SF17">
    <property type="entry name" value="SUPPRESSOR OF TUMORIGENICITY 14 PROTEIN HOMOLOG-RELATED"/>
    <property type="match status" value="1"/>
</dbReference>
<keyword evidence="4 20" id="KW-0645">Protease</keyword>
<dbReference type="Pfam" id="PF01390">
    <property type="entry name" value="SEA"/>
    <property type="match status" value="1"/>
</dbReference>
<keyword evidence="7 20" id="KW-0378">Hydrolase</keyword>
<accession>A0A3P9ADG0</accession>
<dbReference type="GO" id="GO:0006956">
    <property type="term" value="P:complement activation"/>
    <property type="evidence" value="ECO:0007669"/>
    <property type="project" value="InterPro"/>
</dbReference>
<dbReference type="InterPro" id="IPR036364">
    <property type="entry name" value="SEA_dom_sf"/>
</dbReference>
<dbReference type="InParanoid" id="A0A3P9ADG0"/>
<dbReference type="InterPro" id="IPR023415">
    <property type="entry name" value="LDLR_class-A_CS"/>
</dbReference>
<evidence type="ECO:0000259" key="23">
    <source>
        <dbReference type="PROSITE" id="PS50024"/>
    </source>
</evidence>
<feature type="disulfide bond" evidence="19">
    <location>
        <begin position="548"/>
        <end position="563"/>
    </location>
</feature>
<evidence type="ECO:0000313" key="25">
    <source>
        <dbReference type="Ensembl" id="ENSELUP00000039083.3"/>
    </source>
</evidence>
<feature type="binding site" evidence="18">
    <location>
        <position position="309"/>
    </location>
    <ligand>
        <name>Ca(2+)</name>
        <dbReference type="ChEBI" id="CHEBI:29108"/>
        <label>1</label>
    </ligand>
</feature>
<dbReference type="InterPro" id="IPR009003">
    <property type="entry name" value="Peptidase_S1_PA"/>
</dbReference>
<evidence type="ECO:0000256" key="9">
    <source>
        <dbReference type="ARBA" id="ARBA00022968"/>
    </source>
</evidence>
<organism evidence="25 26">
    <name type="scientific">Esox lucius</name>
    <name type="common">Northern pike</name>
    <dbReference type="NCBI Taxonomy" id="8010"/>
    <lineage>
        <taxon>Eukaryota</taxon>
        <taxon>Metazoa</taxon>
        <taxon>Chordata</taxon>
        <taxon>Craniata</taxon>
        <taxon>Vertebrata</taxon>
        <taxon>Euteleostomi</taxon>
        <taxon>Actinopterygii</taxon>
        <taxon>Neopterygii</taxon>
        <taxon>Teleostei</taxon>
        <taxon>Protacanthopterygii</taxon>
        <taxon>Esociformes</taxon>
        <taxon>Esocidae</taxon>
        <taxon>Esox</taxon>
    </lineage>
</organism>
<evidence type="ECO:0000256" key="13">
    <source>
        <dbReference type="ARBA" id="ARBA00023170"/>
    </source>
</evidence>
<keyword evidence="5 21" id="KW-0812">Transmembrane</keyword>
<dbReference type="InterPro" id="IPR002172">
    <property type="entry name" value="LDrepeatLR_classA_rpt"/>
</dbReference>
<dbReference type="GO" id="GO:0005576">
    <property type="term" value="C:extracellular region"/>
    <property type="evidence" value="ECO:0007669"/>
    <property type="project" value="InterPro"/>
</dbReference>
<evidence type="ECO:0000259" key="24">
    <source>
        <dbReference type="PROSITE" id="PS50240"/>
    </source>
</evidence>
<dbReference type="GO" id="GO:0016020">
    <property type="term" value="C:membrane"/>
    <property type="evidence" value="ECO:0007669"/>
    <property type="project" value="UniProtKB-SubCell"/>
</dbReference>
<evidence type="ECO:0000256" key="5">
    <source>
        <dbReference type="ARBA" id="ARBA00022692"/>
    </source>
</evidence>
<evidence type="ECO:0000256" key="21">
    <source>
        <dbReference type="SAM" id="Phobius"/>
    </source>
</evidence>
<dbReference type="KEGG" id="els:105010839"/>
<dbReference type="SUPFAM" id="SSF50494">
    <property type="entry name" value="Trypsin-like serine proteases"/>
    <property type="match status" value="1"/>
</dbReference>
<dbReference type="PROSITE" id="PS01180">
    <property type="entry name" value="CUB"/>
    <property type="match status" value="2"/>
</dbReference>
<dbReference type="InterPro" id="IPR043504">
    <property type="entry name" value="Peptidase_S1_PA_chymotrypsin"/>
</dbReference>
<feature type="disulfide bond" evidence="16">
    <location>
        <begin position="343"/>
        <end position="369"/>
    </location>
</feature>
<dbReference type="PROSITE" id="PS50068">
    <property type="entry name" value="LDLRA_2"/>
    <property type="match status" value="4"/>
</dbReference>
<feature type="binding site" evidence="18">
    <location>
        <position position="326"/>
    </location>
    <ligand>
        <name>Ca(2+)</name>
        <dbReference type="ChEBI" id="CHEBI:29108"/>
        <label>2</label>
    </ligand>
</feature>
<dbReference type="Pfam" id="PF00089">
    <property type="entry name" value="Trypsin"/>
    <property type="match status" value="1"/>
</dbReference>
<feature type="active site" description="Charge relay system" evidence="15">
    <location>
        <position position="658"/>
    </location>
</feature>
<feature type="transmembrane region" description="Helical" evidence="21">
    <location>
        <begin position="43"/>
        <end position="67"/>
    </location>
</feature>
<feature type="disulfide bond" evidence="16">
    <location>
        <begin position="571"/>
        <end position="597"/>
    </location>
</feature>
<dbReference type="Gene3D" id="2.40.10.10">
    <property type="entry name" value="Trypsin-like serine proteases"/>
    <property type="match status" value="2"/>
</dbReference>
<keyword evidence="18" id="KW-0106">Calcium</keyword>
<dbReference type="PROSITE" id="PS00135">
    <property type="entry name" value="TRYPSIN_SER"/>
    <property type="match status" value="1"/>
</dbReference>
<feature type="binding site" evidence="18">
    <location>
        <position position="392"/>
    </location>
    <ligand>
        <name>Ca(2+)</name>
        <dbReference type="ChEBI" id="CHEBI:29108"/>
        <label>3</label>
    </ligand>
</feature>
<evidence type="ECO:0000256" key="17">
    <source>
        <dbReference type="PIRSR" id="PIRSR001155-3"/>
    </source>
</evidence>